<keyword evidence="3" id="KW-1185">Reference proteome</keyword>
<accession>A0ABV9TWH1</accession>
<dbReference type="PANTHER" id="PTHR43162">
    <property type="match status" value="1"/>
</dbReference>
<feature type="domain" description="NmrA-like" evidence="1">
    <location>
        <begin position="2"/>
        <end position="249"/>
    </location>
</feature>
<proteinExistence type="predicted"/>
<dbReference type="Gene3D" id="3.40.50.720">
    <property type="entry name" value="NAD(P)-binding Rossmann-like Domain"/>
    <property type="match status" value="1"/>
</dbReference>
<name>A0ABV9TWH1_9ACTN</name>
<reference evidence="3" key="1">
    <citation type="journal article" date="2019" name="Int. J. Syst. Evol. Microbiol.">
        <title>The Global Catalogue of Microorganisms (GCM) 10K type strain sequencing project: providing services to taxonomists for standard genome sequencing and annotation.</title>
        <authorList>
            <consortium name="The Broad Institute Genomics Platform"/>
            <consortium name="The Broad Institute Genome Sequencing Center for Infectious Disease"/>
            <person name="Wu L."/>
            <person name="Ma J."/>
        </authorList>
    </citation>
    <scope>NUCLEOTIDE SEQUENCE [LARGE SCALE GENOMIC DNA]</scope>
    <source>
        <strain evidence="3">KLKA75</strain>
    </source>
</reference>
<evidence type="ECO:0000259" key="1">
    <source>
        <dbReference type="Pfam" id="PF05368"/>
    </source>
</evidence>
<dbReference type="Proteomes" id="UP001595872">
    <property type="component" value="Unassembled WGS sequence"/>
</dbReference>
<dbReference type="PANTHER" id="PTHR43162:SF1">
    <property type="entry name" value="PRESTALK A DIFFERENTIATION PROTEIN A"/>
    <property type="match status" value="1"/>
</dbReference>
<dbReference type="EMBL" id="JBHSIT010000002">
    <property type="protein sequence ID" value="MFC4907360.1"/>
    <property type="molecule type" value="Genomic_DNA"/>
</dbReference>
<dbReference type="InterPro" id="IPR036291">
    <property type="entry name" value="NAD(P)-bd_dom_sf"/>
</dbReference>
<dbReference type="InterPro" id="IPR051604">
    <property type="entry name" value="Ergot_Alk_Oxidoreductase"/>
</dbReference>
<comment type="caution">
    <text evidence="2">The sequence shown here is derived from an EMBL/GenBank/DDBJ whole genome shotgun (WGS) entry which is preliminary data.</text>
</comment>
<organism evidence="2 3">
    <name type="scientific">Actinomadura gamaensis</name>
    <dbReference type="NCBI Taxonomy" id="1763541"/>
    <lineage>
        <taxon>Bacteria</taxon>
        <taxon>Bacillati</taxon>
        <taxon>Actinomycetota</taxon>
        <taxon>Actinomycetes</taxon>
        <taxon>Streptosporangiales</taxon>
        <taxon>Thermomonosporaceae</taxon>
        <taxon>Actinomadura</taxon>
    </lineage>
</organism>
<dbReference type="InterPro" id="IPR008030">
    <property type="entry name" value="NmrA-like"/>
</dbReference>
<dbReference type="RefSeq" id="WP_378253096.1">
    <property type="nucleotide sequence ID" value="NZ_JBHSIT010000002.1"/>
</dbReference>
<dbReference type="SUPFAM" id="SSF51735">
    <property type="entry name" value="NAD(P)-binding Rossmann-fold domains"/>
    <property type="match status" value="1"/>
</dbReference>
<evidence type="ECO:0000313" key="3">
    <source>
        <dbReference type="Proteomes" id="UP001595872"/>
    </source>
</evidence>
<evidence type="ECO:0000313" key="2">
    <source>
        <dbReference type="EMBL" id="MFC4907360.1"/>
    </source>
</evidence>
<dbReference type="Pfam" id="PF05368">
    <property type="entry name" value="NmrA"/>
    <property type="match status" value="1"/>
</dbReference>
<protein>
    <submittedName>
        <fullName evidence="2">NAD(P)H-binding protein</fullName>
    </submittedName>
</protein>
<sequence>MILVTGATGNVGGEVARALSAAGARVRALVRDTSDTPDIPNVLPADVECVTGDLDDPTCFATVLRQANGLFLLPGFGHTAELLAEAAVAGVERVVLLSGPSAGSGDLTNAVTRSMVESETLVRASGLEWTILRPSGFMSNALEWVPQLAAGDVVRAPFADVAVACVDPSDIAAVATLALLEDGQGGLVHRLTGPEALRPADRLRILAQVLGRDLRFEPQPDDEARAEMAQEMPAEYVDAFFDFYAAGALDDSHINNTIRNLTGRAPRSFEQWATAHAEAFPHP</sequence>
<gene>
    <name evidence="2" type="ORF">ACFPCY_08515</name>
</gene>